<feature type="compositionally biased region" description="Low complexity" evidence="6">
    <location>
        <begin position="348"/>
        <end position="370"/>
    </location>
</feature>
<reference evidence="9 10" key="1">
    <citation type="submission" date="2019-02" db="EMBL/GenBank/DDBJ databases">
        <title>Deep-cultivation of Planctomycetes and their phenomic and genomic characterization uncovers novel biology.</title>
        <authorList>
            <person name="Wiegand S."/>
            <person name="Jogler M."/>
            <person name="Boedeker C."/>
            <person name="Pinto D."/>
            <person name="Vollmers J."/>
            <person name="Rivas-Marin E."/>
            <person name="Kohn T."/>
            <person name="Peeters S.H."/>
            <person name="Heuer A."/>
            <person name="Rast P."/>
            <person name="Oberbeckmann S."/>
            <person name="Bunk B."/>
            <person name="Jeske O."/>
            <person name="Meyerdierks A."/>
            <person name="Storesund J.E."/>
            <person name="Kallscheuer N."/>
            <person name="Luecker S."/>
            <person name="Lage O.M."/>
            <person name="Pohl T."/>
            <person name="Merkel B.J."/>
            <person name="Hornburger P."/>
            <person name="Mueller R.-W."/>
            <person name="Bruemmer F."/>
            <person name="Labrenz M."/>
            <person name="Spormann A.M."/>
            <person name="Op Den Camp H."/>
            <person name="Overmann J."/>
            <person name="Amann R."/>
            <person name="Jetten M.S.M."/>
            <person name="Mascher T."/>
            <person name="Medema M.H."/>
            <person name="Devos D.P."/>
            <person name="Kaster A.-K."/>
            <person name="Ovreas L."/>
            <person name="Rohde M."/>
            <person name="Galperin M.Y."/>
            <person name="Jogler C."/>
        </authorList>
    </citation>
    <scope>NUCLEOTIDE SEQUENCE [LARGE SCALE GENOMIC DNA]</scope>
    <source>
        <strain evidence="9 10">Pla52o</strain>
    </source>
</reference>
<evidence type="ECO:0000256" key="6">
    <source>
        <dbReference type="SAM" id="MobiDB-lite"/>
    </source>
</evidence>
<dbReference type="NCBIfam" id="NF033679">
    <property type="entry name" value="DNRLRE_dom"/>
    <property type="match status" value="1"/>
</dbReference>
<evidence type="ECO:0000256" key="4">
    <source>
        <dbReference type="ARBA" id="ARBA00022840"/>
    </source>
</evidence>
<dbReference type="InterPro" id="IPR017441">
    <property type="entry name" value="Protein_kinase_ATP_BS"/>
</dbReference>
<dbReference type="Pfam" id="PF00069">
    <property type="entry name" value="Pkinase"/>
    <property type="match status" value="1"/>
</dbReference>
<keyword evidence="7" id="KW-1133">Transmembrane helix</keyword>
<dbReference type="CDD" id="cd14014">
    <property type="entry name" value="STKc_PknB_like"/>
    <property type="match status" value="1"/>
</dbReference>
<proteinExistence type="predicted"/>
<keyword evidence="7" id="KW-0812">Transmembrane</keyword>
<sequence>MNTTQQTYDFLTPASQPDELGILGSYRVISELGRGGMGYVFRAEDTRLKRAIALKVMNKKIAATPNSRARFIEEARAMAAVHHDNVAVIFEVGERNGTPFMAMELLKGQTLEAINLKKVQLGYEKILDFAEQIARGLAAAHEKGIVHRDIKPANIWIEEGSERVKILDFGLALAQTPMDRIAGTGSVIGTPGYLSPEQARTDPLDDRSDLYSLGVVLYELCTGRLPLASSTVSGQLIAILSHTPKQISELNPTIPAPLVELVHQLLAKEARDRPHSAKQVVEDIKRVTEQCHAKSEVALAINKLQLGLSEVVNKKQEDDLFADNVIELVPEEVPDPFAFPGMPPPATMPGTPSGPATAAAVAPLRRPASPTATPPVANASSSIDWKQQWPFVAIGVLTLLLISIAIYAFSGRTETPPSGSVAQVSDVNDSAVSASGGPAPATNVASEEPPAAPKPAAKPETKPAPAAKPPLKPAKPTADAKKQEKKSQNSDPKPVPKQDKPAPKEVKSEASNAMTSMSAPQSDTADPSSIAASELPPDSTAMKDLGPQGNAASEPKKSTVAVNTIAISSADGNGADSSVRRGAGDPLGLNHGIAVQTRNGAEIEHAYMRFDLSAVGKQRSKIVDAHLVLTLPGEDRPSDATLRLYGVDTPAAERWQESGRFALSWNNSYSKLGLSSLPVLAEKALSQRSNGNDRQVVIDGKVLTEFIRDSKTGSVTLILAGGRADNGLLPFTSRERGSDEAPKLLLDLPLP</sequence>
<dbReference type="PANTHER" id="PTHR43289:SF34">
    <property type="entry name" value="SERINE_THREONINE-PROTEIN KINASE YBDM-RELATED"/>
    <property type="match status" value="1"/>
</dbReference>
<feature type="binding site" evidence="5">
    <location>
        <position position="55"/>
    </location>
    <ligand>
        <name>ATP</name>
        <dbReference type="ChEBI" id="CHEBI:30616"/>
    </ligand>
</feature>
<dbReference type="Gene3D" id="1.10.510.10">
    <property type="entry name" value="Transferase(Phosphotransferase) domain 1"/>
    <property type="match status" value="1"/>
</dbReference>
<dbReference type="OrthoDB" id="6111975at2"/>
<keyword evidence="10" id="KW-1185">Reference proteome</keyword>
<evidence type="ECO:0000256" key="2">
    <source>
        <dbReference type="ARBA" id="ARBA00022741"/>
    </source>
</evidence>
<evidence type="ECO:0000256" key="7">
    <source>
        <dbReference type="SAM" id="Phobius"/>
    </source>
</evidence>
<dbReference type="EMBL" id="SJPT01000012">
    <property type="protein sequence ID" value="TWU17411.1"/>
    <property type="molecule type" value="Genomic_DNA"/>
</dbReference>
<feature type="compositionally biased region" description="Low complexity" evidence="6">
    <location>
        <begin position="429"/>
        <end position="441"/>
    </location>
</feature>
<dbReference type="PROSITE" id="PS50011">
    <property type="entry name" value="PROTEIN_KINASE_DOM"/>
    <property type="match status" value="1"/>
</dbReference>
<dbReference type="InterPro" id="IPR000719">
    <property type="entry name" value="Prot_kinase_dom"/>
</dbReference>
<keyword evidence="2 5" id="KW-0547">Nucleotide-binding</keyword>
<feature type="compositionally biased region" description="Basic and acidic residues" evidence="6">
    <location>
        <begin position="478"/>
        <end position="508"/>
    </location>
</feature>
<dbReference type="Proteomes" id="UP000316304">
    <property type="component" value="Unassembled WGS sequence"/>
</dbReference>
<feature type="compositionally biased region" description="Polar residues" evidence="6">
    <location>
        <begin position="509"/>
        <end position="531"/>
    </location>
</feature>
<feature type="region of interest" description="Disordered" evidence="6">
    <location>
        <begin position="429"/>
        <end position="559"/>
    </location>
</feature>
<gene>
    <name evidence="9" type="primary">prkC_18</name>
    <name evidence="9" type="ORF">Pla52o_52150</name>
</gene>
<evidence type="ECO:0000256" key="5">
    <source>
        <dbReference type="PROSITE-ProRule" id="PRU10141"/>
    </source>
</evidence>
<organism evidence="9 10">
    <name type="scientific">Novipirellula galeiformis</name>
    <dbReference type="NCBI Taxonomy" id="2528004"/>
    <lineage>
        <taxon>Bacteria</taxon>
        <taxon>Pseudomonadati</taxon>
        <taxon>Planctomycetota</taxon>
        <taxon>Planctomycetia</taxon>
        <taxon>Pirellulales</taxon>
        <taxon>Pirellulaceae</taxon>
        <taxon>Novipirellula</taxon>
    </lineage>
</organism>
<accession>A0A5C6C196</accession>
<dbReference type="EC" id="2.7.11.1" evidence="9"/>
<feature type="domain" description="Protein kinase" evidence="8">
    <location>
        <begin position="26"/>
        <end position="295"/>
    </location>
</feature>
<dbReference type="AlphaFoldDB" id="A0A5C6C196"/>
<dbReference type="SMART" id="SM00220">
    <property type="entry name" value="S_TKc"/>
    <property type="match status" value="1"/>
</dbReference>
<evidence type="ECO:0000313" key="10">
    <source>
        <dbReference type="Proteomes" id="UP000316304"/>
    </source>
</evidence>
<keyword evidence="4 5" id="KW-0067">ATP-binding</keyword>
<dbReference type="GO" id="GO:0005524">
    <property type="term" value="F:ATP binding"/>
    <property type="evidence" value="ECO:0007669"/>
    <property type="project" value="UniProtKB-UniRule"/>
</dbReference>
<evidence type="ECO:0000313" key="9">
    <source>
        <dbReference type="EMBL" id="TWU17411.1"/>
    </source>
</evidence>
<dbReference type="GO" id="GO:0004674">
    <property type="term" value="F:protein serine/threonine kinase activity"/>
    <property type="evidence" value="ECO:0007669"/>
    <property type="project" value="UniProtKB-EC"/>
</dbReference>
<dbReference type="InterPro" id="IPR011009">
    <property type="entry name" value="Kinase-like_dom_sf"/>
</dbReference>
<dbReference type="RefSeq" id="WP_146597141.1">
    <property type="nucleotide sequence ID" value="NZ_SJPT01000012.1"/>
</dbReference>
<comment type="caution">
    <text evidence="9">The sequence shown here is derived from an EMBL/GenBank/DDBJ whole genome shotgun (WGS) entry which is preliminary data.</text>
</comment>
<dbReference type="Gene3D" id="3.30.200.20">
    <property type="entry name" value="Phosphorylase Kinase, domain 1"/>
    <property type="match status" value="1"/>
</dbReference>
<evidence type="ECO:0000256" key="3">
    <source>
        <dbReference type="ARBA" id="ARBA00022777"/>
    </source>
</evidence>
<keyword evidence="3 9" id="KW-0418">Kinase</keyword>
<evidence type="ECO:0000256" key="1">
    <source>
        <dbReference type="ARBA" id="ARBA00022679"/>
    </source>
</evidence>
<protein>
    <submittedName>
        <fullName evidence="9">Serine/threonine-protein kinase PrkC</fullName>
        <ecNumber evidence="9">2.7.11.1</ecNumber>
    </submittedName>
</protein>
<dbReference type="PANTHER" id="PTHR43289">
    <property type="entry name" value="MITOGEN-ACTIVATED PROTEIN KINASE KINASE KINASE 20-RELATED"/>
    <property type="match status" value="1"/>
</dbReference>
<dbReference type="SUPFAM" id="SSF56112">
    <property type="entry name" value="Protein kinase-like (PK-like)"/>
    <property type="match status" value="1"/>
</dbReference>
<feature type="region of interest" description="Disordered" evidence="6">
    <location>
        <begin position="336"/>
        <end position="380"/>
    </location>
</feature>
<keyword evidence="7" id="KW-0472">Membrane</keyword>
<feature type="transmembrane region" description="Helical" evidence="7">
    <location>
        <begin position="389"/>
        <end position="409"/>
    </location>
</feature>
<evidence type="ECO:0000259" key="8">
    <source>
        <dbReference type="PROSITE" id="PS50011"/>
    </source>
</evidence>
<keyword evidence="1 9" id="KW-0808">Transferase</keyword>
<name>A0A5C6C196_9BACT</name>
<dbReference type="PROSITE" id="PS00107">
    <property type="entry name" value="PROTEIN_KINASE_ATP"/>
    <property type="match status" value="1"/>
</dbReference>